<proteinExistence type="inferred from homology"/>
<dbReference type="GO" id="GO:0003677">
    <property type="term" value="F:DNA binding"/>
    <property type="evidence" value="ECO:0007669"/>
    <property type="project" value="UniProtKB-KW"/>
</dbReference>
<evidence type="ECO:0000256" key="1">
    <source>
        <dbReference type="ARBA" id="ARBA00009437"/>
    </source>
</evidence>
<dbReference type="Pfam" id="PF00126">
    <property type="entry name" value="HTH_1"/>
    <property type="match status" value="1"/>
</dbReference>
<evidence type="ECO:0000256" key="4">
    <source>
        <dbReference type="ARBA" id="ARBA00023163"/>
    </source>
</evidence>
<dbReference type="InterPro" id="IPR000847">
    <property type="entry name" value="LysR_HTH_N"/>
</dbReference>
<dbReference type="Pfam" id="PF03466">
    <property type="entry name" value="LysR_substrate"/>
    <property type="match status" value="1"/>
</dbReference>
<dbReference type="OMA" id="NGGYLEH"/>
<reference evidence="8 11" key="2">
    <citation type="submission" date="2018-01" db="EMBL/GenBank/DDBJ databases">
        <title>Genomic study of Klebsiella pneumoniae.</title>
        <authorList>
            <person name="Yang Y."/>
            <person name="Bicalho R."/>
        </authorList>
    </citation>
    <scope>NUCLEOTIDE SEQUENCE [LARGE SCALE GENOMIC DNA]</scope>
    <source>
        <strain evidence="8 11">A5</strain>
    </source>
</reference>
<evidence type="ECO:0000313" key="9">
    <source>
        <dbReference type="EMBL" id="QNP26154.1"/>
    </source>
</evidence>
<dbReference type="PRINTS" id="PR00039">
    <property type="entry name" value="HTHLYSR"/>
</dbReference>
<dbReference type="Gene3D" id="3.40.190.290">
    <property type="match status" value="1"/>
</dbReference>
<evidence type="ECO:0000313" key="7">
    <source>
        <dbReference type="EMBL" id="MEC6056299.1"/>
    </source>
</evidence>
<reference evidence="8 11" key="1">
    <citation type="submission" date="2017-11" db="EMBL/GenBank/DDBJ databases">
        <authorList>
            <person name="Han C.G."/>
        </authorList>
    </citation>
    <scope>NUCLEOTIDE SEQUENCE [LARGE SCALE GENOMIC DNA]</scope>
    <source>
        <strain evidence="8 11">A5</strain>
    </source>
</reference>
<evidence type="ECO:0000313" key="12">
    <source>
        <dbReference type="Proteomes" id="UP000258928"/>
    </source>
</evidence>
<feature type="domain" description="HTH lysR-type" evidence="5">
    <location>
        <begin position="1"/>
        <end position="58"/>
    </location>
</feature>
<dbReference type="AlphaFoldDB" id="A0A264C360"/>
<accession>A0A264C360</accession>
<dbReference type="GO" id="GO:0032993">
    <property type="term" value="C:protein-DNA complex"/>
    <property type="evidence" value="ECO:0007669"/>
    <property type="project" value="TreeGrafter"/>
</dbReference>
<comment type="similarity">
    <text evidence="1">Belongs to the LysR transcriptional regulatory family.</text>
</comment>
<dbReference type="Proteomes" id="UP000234473">
    <property type="component" value="Unassembled WGS sequence"/>
</dbReference>
<name>A0A264C360_KLEVA</name>
<dbReference type="KEGG" id="kpk:A593_03910"/>
<dbReference type="Proteomes" id="UP000516181">
    <property type="component" value="Chromosome"/>
</dbReference>
<dbReference type="PANTHER" id="PTHR30346">
    <property type="entry name" value="TRANSCRIPTIONAL DUAL REGULATOR HCAR-RELATED"/>
    <property type="match status" value="1"/>
</dbReference>
<keyword evidence="3 10" id="KW-0238">DNA-binding</keyword>
<dbReference type="InterPro" id="IPR005119">
    <property type="entry name" value="LysR_subst-bd"/>
</dbReference>
<reference evidence="10 12" key="3">
    <citation type="submission" date="2018-08" db="EMBL/GenBank/DDBJ databases">
        <authorList>
            <consortium name="Pathogen Informatics"/>
        </authorList>
    </citation>
    <scope>NUCLEOTIDE SEQUENCE [LARGE SCALE GENOMIC DNA]</scope>
    <source>
        <strain evidence="10 12">EuSCAPE_TR218</strain>
    </source>
</reference>
<dbReference type="PROSITE" id="PS50931">
    <property type="entry name" value="HTH_LYSR"/>
    <property type="match status" value="1"/>
</dbReference>
<sequence length="313" mass="35456">MLLRHLSYFIAVAEHRGFTRAAAALHVSQPALSQQIRQLEAMLEVQLFDRSGRYTRLTDAGEIWLEYARRVLRDLEEGRRALHDAEDLQRGKLRIAMTPTFTTYMLGPLVEAYYRRYPGVKLLIQEMNQERMETMLLEDELDVGIAFGESLSRDIVVQPLLTETLALVVSRAHPLAHESHLQLQALDAQPLILLSSEFATREQINRYCRRHRLEPDVRMEANSIGAVLTVIRGTPLATLLPAAIAGQYDDLVAIELKPALLQRTACLLQRQGAWQSAAAREFIALAREIAVTLEQENGQALYEDLRHLPTSLD</sequence>
<dbReference type="FunFam" id="1.10.10.10:FF:000001">
    <property type="entry name" value="LysR family transcriptional regulator"/>
    <property type="match status" value="1"/>
</dbReference>
<accession>A0A3P4IGN0</accession>
<dbReference type="Proteomes" id="UP000789617">
    <property type="component" value="Unassembled WGS sequence"/>
</dbReference>
<keyword evidence="4" id="KW-0804">Transcription</keyword>
<keyword evidence="2" id="KW-0805">Transcription regulation</keyword>
<dbReference type="EMBL" id="CP060807">
    <property type="protein sequence ID" value="QNP26154.1"/>
    <property type="molecule type" value="Genomic_DNA"/>
</dbReference>
<keyword evidence="14" id="KW-1185">Reference proteome</keyword>
<reference evidence="7" key="7">
    <citation type="submission" date="2024-01" db="EMBL/GenBank/DDBJ databases">
        <authorList>
            <person name="Macesic N."/>
        </authorList>
    </citation>
    <scope>NUCLEOTIDE SEQUENCE</scope>
    <source>
        <strain evidence="7">CPO071</strain>
    </source>
</reference>
<evidence type="ECO:0000313" key="8">
    <source>
        <dbReference type="EMBL" id="PLP46341.1"/>
    </source>
</evidence>
<dbReference type="InterPro" id="IPR036390">
    <property type="entry name" value="WH_DNA-bd_sf"/>
</dbReference>
<dbReference type="EMBL" id="JARTTN020000001">
    <property type="protein sequence ID" value="MEC6056299.1"/>
    <property type="molecule type" value="Genomic_DNA"/>
</dbReference>
<dbReference type="InterPro" id="IPR036388">
    <property type="entry name" value="WH-like_DNA-bd_sf"/>
</dbReference>
<evidence type="ECO:0000313" key="14">
    <source>
        <dbReference type="Proteomes" id="UP000789617"/>
    </source>
</evidence>
<dbReference type="GO" id="GO:0003700">
    <property type="term" value="F:DNA-binding transcription factor activity"/>
    <property type="evidence" value="ECO:0007669"/>
    <property type="project" value="InterPro"/>
</dbReference>
<dbReference type="EMBL" id="UKAS01000001">
    <property type="protein sequence ID" value="SXF91177.1"/>
    <property type="molecule type" value="Genomic_DNA"/>
</dbReference>
<evidence type="ECO:0000256" key="3">
    <source>
        <dbReference type="ARBA" id="ARBA00023125"/>
    </source>
</evidence>
<evidence type="ECO:0000256" key="2">
    <source>
        <dbReference type="ARBA" id="ARBA00023015"/>
    </source>
</evidence>
<evidence type="ECO:0000259" key="5">
    <source>
        <dbReference type="PROSITE" id="PS50931"/>
    </source>
</evidence>
<reference evidence="9 13" key="4">
    <citation type="submission" date="2020-08" db="EMBL/GenBank/DDBJ databases">
        <title>Complete genome sequence of Klebsiella pneumoniae KP2757.</title>
        <authorList>
            <person name="Zhang X."/>
        </authorList>
    </citation>
    <scope>NUCLEOTIDE SEQUENCE [LARGE SCALE GENOMIC DNA]</scope>
    <source>
        <strain evidence="9 13">KP2757</strain>
    </source>
</reference>
<reference evidence="6" key="5">
    <citation type="submission" date="2022-05" db="EMBL/GenBank/DDBJ databases">
        <authorList>
            <person name="Alioto T."/>
            <person name="Alioto T."/>
            <person name="Gomez Garrido J."/>
        </authorList>
    </citation>
    <scope>NUCLEOTIDE SEQUENCE</scope>
    <source>
        <strain evidence="6">0</strain>
    </source>
</reference>
<dbReference type="Proteomes" id="UP001176846">
    <property type="component" value="Unassembled WGS sequence"/>
</dbReference>
<protein>
    <submittedName>
        <fullName evidence="8 10">Transcriptional regulator CynR</fullName>
    </submittedName>
    <submittedName>
        <fullName evidence="6">HTH-type transcriptional regulator CynR</fullName>
    </submittedName>
</protein>
<evidence type="ECO:0000313" key="6">
    <source>
        <dbReference type="EMBL" id="CAH6203423.1"/>
    </source>
</evidence>
<evidence type="ECO:0000313" key="13">
    <source>
        <dbReference type="Proteomes" id="UP000516181"/>
    </source>
</evidence>
<organism evidence="8 11">
    <name type="scientific">Klebsiella variicola</name>
    <dbReference type="NCBI Taxonomy" id="244366"/>
    <lineage>
        <taxon>Bacteria</taxon>
        <taxon>Pseudomonadati</taxon>
        <taxon>Pseudomonadota</taxon>
        <taxon>Gammaproteobacteria</taxon>
        <taxon>Enterobacterales</taxon>
        <taxon>Enterobacteriaceae</taxon>
        <taxon>Klebsiella/Raoultella group</taxon>
        <taxon>Klebsiella</taxon>
        <taxon>Klebsiella pneumoniae complex</taxon>
    </lineage>
</organism>
<dbReference type="Proteomes" id="UP000258928">
    <property type="component" value="Unassembled WGS sequence"/>
</dbReference>
<dbReference type="Gene3D" id="1.10.10.10">
    <property type="entry name" value="Winged helix-like DNA-binding domain superfamily/Winged helix DNA-binding domain"/>
    <property type="match status" value="1"/>
</dbReference>
<dbReference type="NCBIfam" id="NF008416">
    <property type="entry name" value="PRK11242.1"/>
    <property type="match status" value="1"/>
</dbReference>
<dbReference type="EMBL" id="PICB01000411">
    <property type="protein sequence ID" value="PLP46341.1"/>
    <property type="molecule type" value="Genomic_DNA"/>
</dbReference>
<reference evidence="7" key="6">
    <citation type="journal article" date="2023" name="Nat. Commun.">
        <title>Genomic dissection of endemic carbapenem resistance reveals metallo-beta-lactamase dissemination through clonal, plasmid and integron transfer.</title>
        <authorList>
            <person name="Macesic N."/>
            <person name="Hawkey J."/>
            <person name="Vezina B."/>
            <person name="Wisniewski J.A."/>
            <person name="Cottingham H."/>
            <person name="Blakeway L.V."/>
            <person name="Harshegyi T."/>
            <person name="Pragastis K."/>
            <person name="Badoordeen G.Z."/>
            <person name="Dennison A."/>
            <person name="Spelman D.W."/>
            <person name="Jenney A.W.J."/>
            <person name="Peleg A.Y."/>
        </authorList>
    </citation>
    <scope>NUCLEOTIDE SEQUENCE</scope>
    <source>
        <strain evidence="7">CPO071</strain>
    </source>
</reference>
<dbReference type="PANTHER" id="PTHR30346:SF28">
    <property type="entry name" value="HTH-TYPE TRANSCRIPTIONAL REGULATOR CYNR"/>
    <property type="match status" value="1"/>
</dbReference>
<dbReference type="EMBL" id="CAJOXS020000004">
    <property type="protein sequence ID" value="CAH6203423.1"/>
    <property type="molecule type" value="Genomic_DNA"/>
</dbReference>
<evidence type="ECO:0000313" key="10">
    <source>
        <dbReference type="EMBL" id="SXF91177.1"/>
    </source>
</evidence>
<evidence type="ECO:0000313" key="11">
    <source>
        <dbReference type="Proteomes" id="UP000234473"/>
    </source>
</evidence>
<dbReference type="SUPFAM" id="SSF53850">
    <property type="entry name" value="Periplasmic binding protein-like II"/>
    <property type="match status" value="1"/>
</dbReference>
<gene>
    <name evidence="10" type="primary">cynR_2</name>
    <name evidence="7" type="synonym">cynR</name>
    <name evidence="6" type="ORF">AN2335V1_4272</name>
    <name evidence="8" type="ORF">CWM98_10165</name>
    <name evidence="9" type="ORF">IAP99_07320</name>
    <name evidence="7" type="ORF">QAB22_006980</name>
    <name evidence="10" type="ORF">SAMEA3729809_00176</name>
</gene>
<dbReference type="RefSeq" id="WP_008803897.1">
    <property type="nucleotide sequence ID" value="NZ_BIGL01000006.1"/>
</dbReference>
<dbReference type="SUPFAM" id="SSF46785">
    <property type="entry name" value="Winged helix' DNA-binding domain"/>
    <property type="match status" value="1"/>
</dbReference>